<dbReference type="Gene3D" id="3.40.250.10">
    <property type="entry name" value="Rhodanese-like domain"/>
    <property type="match status" value="1"/>
</dbReference>
<evidence type="ECO:0000313" key="4">
    <source>
        <dbReference type="Proteomes" id="UP001224775"/>
    </source>
</evidence>
<dbReference type="InterPro" id="IPR036873">
    <property type="entry name" value="Rhodanese-like_dom_sf"/>
</dbReference>
<evidence type="ECO:0000313" key="3">
    <source>
        <dbReference type="EMBL" id="KAK1739690.1"/>
    </source>
</evidence>
<dbReference type="EMBL" id="JATAAI010000017">
    <property type="protein sequence ID" value="KAK1739690.1"/>
    <property type="molecule type" value="Genomic_DNA"/>
</dbReference>
<feature type="signal peptide" evidence="1">
    <location>
        <begin position="1"/>
        <end position="17"/>
    </location>
</feature>
<evidence type="ECO:0000259" key="2">
    <source>
        <dbReference type="PROSITE" id="PS50206"/>
    </source>
</evidence>
<feature type="domain" description="Rhodanese" evidence="2">
    <location>
        <begin position="49"/>
        <end position="151"/>
    </location>
</feature>
<dbReference type="SUPFAM" id="SSF52821">
    <property type="entry name" value="Rhodanese/Cell cycle control phosphatase"/>
    <property type="match status" value="1"/>
</dbReference>
<name>A0AAD8Y5W7_9STRA</name>
<dbReference type="SMART" id="SM00450">
    <property type="entry name" value="RHOD"/>
    <property type="match status" value="1"/>
</dbReference>
<dbReference type="Pfam" id="PF00581">
    <property type="entry name" value="Rhodanese"/>
    <property type="match status" value="1"/>
</dbReference>
<dbReference type="CDD" id="cd00158">
    <property type="entry name" value="RHOD"/>
    <property type="match status" value="1"/>
</dbReference>
<feature type="chain" id="PRO_5042178433" description="Rhodanese domain-containing protein" evidence="1">
    <location>
        <begin position="18"/>
        <end position="168"/>
    </location>
</feature>
<gene>
    <name evidence="3" type="ORF">QTG54_009449</name>
</gene>
<reference evidence="3" key="1">
    <citation type="submission" date="2023-06" db="EMBL/GenBank/DDBJ databases">
        <title>Survivors Of The Sea: Transcriptome response of Skeletonema marinoi to long-term dormancy.</title>
        <authorList>
            <person name="Pinder M.I.M."/>
            <person name="Kourtchenko O."/>
            <person name="Robertson E.K."/>
            <person name="Larsson T."/>
            <person name="Maumus F."/>
            <person name="Osuna-Cruz C.M."/>
            <person name="Vancaester E."/>
            <person name="Stenow R."/>
            <person name="Vandepoele K."/>
            <person name="Ploug H."/>
            <person name="Bruchert V."/>
            <person name="Godhe A."/>
            <person name="Topel M."/>
        </authorList>
    </citation>
    <scope>NUCLEOTIDE SEQUENCE</scope>
    <source>
        <strain evidence="3">R05AC</strain>
    </source>
</reference>
<evidence type="ECO:0000256" key="1">
    <source>
        <dbReference type="SAM" id="SignalP"/>
    </source>
</evidence>
<dbReference type="AlphaFoldDB" id="A0AAD8Y5W7"/>
<sequence>MKIFSVLFLLVIPPSSAFTPSFAHTKKKSKHSTSAIFNAADFKVAYDLNPRNTFLLDIREPDEWAEAHLSIATPNPLTVLSSGKWMDTTTGKYYPGTFPIDRFTGVSIVKNAKIYVHCKMGDRAKEGVEMLEKMGYSEVVALAETFDELVAAQLCDIISGEVQSLTDG</sequence>
<dbReference type="Proteomes" id="UP001224775">
    <property type="component" value="Unassembled WGS sequence"/>
</dbReference>
<dbReference type="InterPro" id="IPR001763">
    <property type="entry name" value="Rhodanese-like_dom"/>
</dbReference>
<keyword evidence="4" id="KW-1185">Reference proteome</keyword>
<protein>
    <recommendedName>
        <fullName evidence="2">Rhodanese domain-containing protein</fullName>
    </recommendedName>
</protein>
<accession>A0AAD8Y5W7</accession>
<comment type="caution">
    <text evidence="3">The sequence shown here is derived from an EMBL/GenBank/DDBJ whole genome shotgun (WGS) entry which is preliminary data.</text>
</comment>
<proteinExistence type="predicted"/>
<dbReference type="PROSITE" id="PS50206">
    <property type="entry name" value="RHODANESE_3"/>
    <property type="match status" value="1"/>
</dbReference>
<keyword evidence="1" id="KW-0732">Signal</keyword>
<organism evidence="3 4">
    <name type="scientific">Skeletonema marinoi</name>
    <dbReference type="NCBI Taxonomy" id="267567"/>
    <lineage>
        <taxon>Eukaryota</taxon>
        <taxon>Sar</taxon>
        <taxon>Stramenopiles</taxon>
        <taxon>Ochrophyta</taxon>
        <taxon>Bacillariophyta</taxon>
        <taxon>Coscinodiscophyceae</taxon>
        <taxon>Thalassiosirophycidae</taxon>
        <taxon>Thalassiosirales</taxon>
        <taxon>Skeletonemataceae</taxon>
        <taxon>Skeletonema</taxon>
        <taxon>Skeletonema marinoi-dohrnii complex</taxon>
    </lineage>
</organism>